<dbReference type="InterPro" id="IPR050388">
    <property type="entry name" value="ABC_Ni/Peptide_Import"/>
</dbReference>
<accession>A0ABY7YPS3</accession>
<sequence length="343" mass="37191">MTEPNVSPLLSVDDLVVEFHTESGVVRAVNGVSFAIEKGATLALIGESGCGKSVTSLALLNLVRAPGKIASGTITYTGDDGEARLITDWKSSSEQMRQFRGAEVAMIFQEPMTSFDPLFTIGEQIVEMVLAHRPKTSRSGARDIAIDMLGLVRLPQPEVLIDRYPHQLSGGMRQRVMIAMALCCGPNLLIADEPTTALDVTTESQILDLLRQLQSELGMAMLFITHDLAVASEVADEIAVMYLGYVVERGAAADVLSSPSHPYTRALLDSLPNIDTDPASRLNAIKGMVPTPDEMPRGCPFHTRCREAMPGLCDQRLPELYACGQGHQARCFLVDPQLEVLRG</sequence>
<comment type="subcellular location">
    <subcellularLocation>
        <location evidence="1">Cell inner membrane</location>
        <topology evidence="1">Peripheral membrane protein</topology>
    </subcellularLocation>
</comment>
<evidence type="ECO:0000256" key="5">
    <source>
        <dbReference type="ARBA" id="ARBA00022741"/>
    </source>
</evidence>
<dbReference type="InterPro" id="IPR003593">
    <property type="entry name" value="AAA+_ATPase"/>
</dbReference>
<dbReference type="InterPro" id="IPR017871">
    <property type="entry name" value="ABC_transporter-like_CS"/>
</dbReference>
<keyword evidence="4" id="KW-1003">Cell membrane</keyword>
<dbReference type="Pfam" id="PF00005">
    <property type="entry name" value="ABC_tran"/>
    <property type="match status" value="1"/>
</dbReference>
<dbReference type="RefSeq" id="WP_282219472.1">
    <property type="nucleotide sequence ID" value="NZ_CP118246.1"/>
</dbReference>
<keyword evidence="5" id="KW-0547">Nucleotide-binding</keyword>
<dbReference type="PANTHER" id="PTHR43297:SF2">
    <property type="entry name" value="DIPEPTIDE TRANSPORT ATP-BINDING PROTEIN DPPD"/>
    <property type="match status" value="1"/>
</dbReference>
<dbReference type="Gene3D" id="3.40.50.300">
    <property type="entry name" value="P-loop containing nucleotide triphosphate hydrolases"/>
    <property type="match status" value="1"/>
</dbReference>
<evidence type="ECO:0000256" key="3">
    <source>
        <dbReference type="ARBA" id="ARBA00022448"/>
    </source>
</evidence>
<gene>
    <name evidence="9" type="ORF">PSQ19_02370</name>
</gene>
<dbReference type="EMBL" id="CP118246">
    <property type="protein sequence ID" value="WDR03070.1"/>
    <property type="molecule type" value="Genomic_DNA"/>
</dbReference>
<keyword evidence="3" id="KW-0813">Transport</keyword>
<evidence type="ECO:0000256" key="1">
    <source>
        <dbReference type="ARBA" id="ARBA00004417"/>
    </source>
</evidence>
<evidence type="ECO:0000256" key="2">
    <source>
        <dbReference type="ARBA" id="ARBA00005417"/>
    </source>
</evidence>
<dbReference type="PROSITE" id="PS50893">
    <property type="entry name" value="ABC_TRANSPORTER_2"/>
    <property type="match status" value="1"/>
</dbReference>
<protein>
    <submittedName>
        <fullName evidence="9">ABC transporter ATP-binding protein</fullName>
    </submittedName>
</protein>
<keyword evidence="10" id="KW-1185">Reference proteome</keyword>
<dbReference type="SMART" id="SM00382">
    <property type="entry name" value="AAA"/>
    <property type="match status" value="1"/>
</dbReference>
<evidence type="ECO:0000256" key="7">
    <source>
        <dbReference type="ARBA" id="ARBA00023136"/>
    </source>
</evidence>
<organism evidence="9 10">
    <name type="scientific">Devosia algicola</name>
    <dbReference type="NCBI Taxonomy" id="3026418"/>
    <lineage>
        <taxon>Bacteria</taxon>
        <taxon>Pseudomonadati</taxon>
        <taxon>Pseudomonadota</taxon>
        <taxon>Alphaproteobacteria</taxon>
        <taxon>Hyphomicrobiales</taxon>
        <taxon>Devosiaceae</taxon>
        <taxon>Devosia</taxon>
    </lineage>
</organism>
<evidence type="ECO:0000256" key="4">
    <source>
        <dbReference type="ARBA" id="ARBA00022475"/>
    </source>
</evidence>
<evidence type="ECO:0000259" key="8">
    <source>
        <dbReference type="PROSITE" id="PS50893"/>
    </source>
</evidence>
<feature type="domain" description="ABC transporter" evidence="8">
    <location>
        <begin position="10"/>
        <end position="268"/>
    </location>
</feature>
<keyword evidence="6 9" id="KW-0067">ATP-binding</keyword>
<comment type="similarity">
    <text evidence="2">Belongs to the ABC transporter superfamily.</text>
</comment>
<dbReference type="NCBIfam" id="TIGR01727">
    <property type="entry name" value="oligo_HPY"/>
    <property type="match status" value="1"/>
</dbReference>
<proteinExistence type="inferred from homology"/>
<dbReference type="PANTHER" id="PTHR43297">
    <property type="entry name" value="OLIGOPEPTIDE TRANSPORT ATP-BINDING PROTEIN APPD"/>
    <property type="match status" value="1"/>
</dbReference>
<evidence type="ECO:0000256" key="6">
    <source>
        <dbReference type="ARBA" id="ARBA00022840"/>
    </source>
</evidence>
<dbReference type="InterPro" id="IPR027417">
    <property type="entry name" value="P-loop_NTPase"/>
</dbReference>
<evidence type="ECO:0000313" key="10">
    <source>
        <dbReference type="Proteomes" id="UP001220530"/>
    </source>
</evidence>
<dbReference type="PROSITE" id="PS00211">
    <property type="entry name" value="ABC_TRANSPORTER_1"/>
    <property type="match status" value="1"/>
</dbReference>
<dbReference type="InterPro" id="IPR003439">
    <property type="entry name" value="ABC_transporter-like_ATP-bd"/>
</dbReference>
<dbReference type="Proteomes" id="UP001220530">
    <property type="component" value="Chromosome"/>
</dbReference>
<keyword evidence="7" id="KW-0472">Membrane</keyword>
<name>A0ABY7YPS3_9HYPH</name>
<reference evidence="9 10" key="1">
    <citation type="submission" date="2023-02" db="EMBL/GenBank/DDBJ databases">
        <title>Devosia algicola sp. nov., isolated from the phycosphere of marine algae.</title>
        <authorList>
            <person name="Kim J.M."/>
            <person name="Lee J.K."/>
            <person name="Choi B.J."/>
            <person name="Bayburt H."/>
            <person name="Jeon C.O."/>
        </authorList>
    </citation>
    <scope>NUCLEOTIDE SEQUENCE [LARGE SCALE GENOMIC DNA]</scope>
    <source>
        <strain evidence="9 10">G20-9</strain>
    </source>
</reference>
<dbReference type="InterPro" id="IPR013563">
    <property type="entry name" value="Oligopep_ABC_C"/>
</dbReference>
<dbReference type="GO" id="GO:0005524">
    <property type="term" value="F:ATP binding"/>
    <property type="evidence" value="ECO:0007669"/>
    <property type="project" value="UniProtKB-KW"/>
</dbReference>
<dbReference type="SUPFAM" id="SSF52540">
    <property type="entry name" value="P-loop containing nucleoside triphosphate hydrolases"/>
    <property type="match status" value="1"/>
</dbReference>
<dbReference type="Pfam" id="PF08352">
    <property type="entry name" value="oligo_HPY"/>
    <property type="match status" value="1"/>
</dbReference>
<dbReference type="CDD" id="cd03257">
    <property type="entry name" value="ABC_NikE_OppD_transporters"/>
    <property type="match status" value="1"/>
</dbReference>
<evidence type="ECO:0000313" key="9">
    <source>
        <dbReference type="EMBL" id="WDR03070.1"/>
    </source>
</evidence>